<evidence type="ECO:0000313" key="5">
    <source>
        <dbReference type="RefSeq" id="XP_012859419.1"/>
    </source>
</evidence>
<dbReference type="PANTHER" id="PTHR10204:SF33">
    <property type="entry name" value="RIBOSYLDIHYDRONICOTINAMIDE DEHYDROGENASE [QUINONE]"/>
    <property type="match status" value="1"/>
</dbReference>
<dbReference type="InterPro" id="IPR003680">
    <property type="entry name" value="Flavodoxin_fold"/>
</dbReference>
<dbReference type="Gene3D" id="3.40.50.360">
    <property type="match status" value="1"/>
</dbReference>
<dbReference type="Proteomes" id="UP000694863">
    <property type="component" value="Unplaced"/>
</dbReference>
<feature type="domain" description="Flavodoxin-like fold" evidence="3">
    <location>
        <begin position="56"/>
        <end position="185"/>
    </location>
</feature>
<accession>A0ABM0ZPS4</accession>
<dbReference type="RefSeq" id="XP_012859419.1">
    <property type="nucleotide sequence ID" value="XM_013003965.1"/>
</dbReference>
<evidence type="ECO:0000313" key="4">
    <source>
        <dbReference type="Proteomes" id="UP000694863"/>
    </source>
</evidence>
<dbReference type="InterPro" id="IPR051545">
    <property type="entry name" value="NAD(P)H_dehydrogenase_qn"/>
</dbReference>
<organism evidence="4 5">
    <name type="scientific">Echinops telfairi</name>
    <name type="common">Lesser hedgehog tenrec</name>
    <dbReference type="NCBI Taxonomy" id="9371"/>
    <lineage>
        <taxon>Eukaryota</taxon>
        <taxon>Metazoa</taxon>
        <taxon>Chordata</taxon>
        <taxon>Craniata</taxon>
        <taxon>Vertebrata</taxon>
        <taxon>Euteleostomi</taxon>
        <taxon>Mammalia</taxon>
        <taxon>Eutheria</taxon>
        <taxon>Afrotheria</taxon>
        <taxon>Tenrecidae</taxon>
        <taxon>Tenrecinae</taxon>
        <taxon>Echinops</taxon>
    </lineage>
</organism>
<dbReference type="GeneID" id="101659703"/>
<evidence type="ECO:0000256" key="1">
    <source>
        <dbReference type="ARBA" id="ARBA00006252"/>
    </source>
</evidence>
<proteinExistence type="inferred from homology"/>
<keyword evidence="4" id="KW-1185">Reference proteome</keyword>
<reference evidence="5" key="1">
    <citation type="submission" date="2025-08" db="UniProtKB">
        <authorList>
            <consortium name="RefSeq"/>
        </authorList>
    </citation>
    <scope>IDENTIFICATION</scope>
</reference>
<name>A0ABM0ZPS4_ECHTE</name>
<evidence type="ECO:0000259" key="3">
    <source>
        <dbReference type="Pfam" id="PF02525"/>
    </source>
</evidence>
<comment type="similarity">
    <text evidence="1">Belongs to the NAD(P)H dehydrogenase (quinone) family.</text>
</comment>
<dbReference type="PANTHER" id="PTHR10204">
    <property type="entry name" value="NAD P H OXIDOREDUCTASE-RELATED"/>
    <property type="match status" value="1"/>
</dbReference>
<gene>
    <name evidence="5" type="primary">LOC101659703</name>
</gene>
<dbReference type="SUPFAM" id="SSF52218">
    <property type="entry name" value="Flavoproteins"/>
    <property type="match status" value="1"/>
</dbReference>
<dbReference type="Pfam" id="PF02525">
    <property type="entry name" value="Flavodoxin_2"/>
    <property type="match status" value="1"/>
</dbReference>
<dbReference type="InterPro" id="IPR029039">
    <property type="entry name" value="Flavoprotein-like_sf"/>
</dbReference>
<evidence type="ECO:0000256" key="2">
    <source>
        <dbReference type="ARBA" id="ARBA00023002"/>
    </source>
</evidence>
<sequence>MTLLTGCCKDKEVLCGELFKPPQTGKKCPMNSIFSNPEFFSYGVESYEACKKKSLARDILDEQKKVREADLVIFQFPLHWFSVPAVLKGWMDRVLRQGFAYETTEFGRITLLKGKLAVSLTRGDQLWNDMKDTISSDLQAYLWPLPHGVLYLCGFKILAPQISSVLEFTSEEERESMVASWAQRLKTIWTEEPIKPRCTFRI</sequence>
<keyword evidence="2" id="KW-0560">Oxidoreductase</keyword>
<protein>
    <submittedName>
        <fullName evidence="5">Ribosyldihydronicotinamide dehydrogenase [quinone]-like</fullName>
    </submittedName>
</protein>